<dbReference type="PROSITE" id="PS00583">
    <property type="entry name" value="PFKB_KINASES_1"/>
    <property type="match status" value="1"/>
</dbReference>
<dbReference type="RefSeq" id="WP_379565187.1">
    <property type="nucleotide sequence ID" value="NZ_JBHSQK010000011.1"/>
</dbReference>
<evidence type="ECO:0000259" key="5">
    <source>
        <dbReference type="Pfam" id="PF00294"/>
    </source>
</evidence>
<keyword evidence="3 4" id="KW-0418">Kinase</keyword>
<accession>A0ABW1I354</accession>
<sequence length="311" mass="31601">MRSVPEVVVVGQLARDLVLVVDAVPEPGSAADVRERHEMLGGKGANCAVGVTQLGATTALVAVAGDDTAAELVLERARLDGLDVSRVVRRPGTATGLVVDVLDRDGRWRYLQDLGEPVLLTEADVGAAAAELRAARVVVLQAQQPVPALLAAARHTHTGGARIVLDGVPGAERRAALLGLLVVLRADPAEAEQLLGREIDGPDATADAGGRLAEAGLVFAVLGVERGAPGNVAVWSDGEAFLPHEDPGPQGPVDTTGGGDALTAGLAVALLRNPSAEPAAALAVGVAAAARTVLRPGGRPALTPDLLRTRP</sequence>
<evidence type="ECO:0000256" key="1">
    <source>
        <dbReference type="ARBA" id="ARBA00010688"/>
    </source>
</evidence>
<comment type="caution">
    <text evidence="6">The sequence shown here is derived from an EMBL/GenBank/DDBJ whole genome shotgun (WGS) entry which is preliminary data.</text>
</comment>
<dbReference type="GO" id="GO:0016301">
    <property type="term" value="F:kinase activity"/>
    <property type="evidence" value="ECO:0007669"/>
    <property type="project" value="UniProtKB-KW"/>
</dbReference>
<protein>
    <submittedName>
        <fullName evidence="6">PfkB family carbohydrate kinase</fullName>
    </submittedName>
</protein>
<evidence type="ECO:0000256" key="3">
    <source>
        <dbReference type="ARBA" id="ARBA00022777"/>
    </source>
</evidence>
<dbReference type="PRINTS" id="PR00990">
    <property type="entry name" value="RIBOKINASE"/>
</dbReference>
<reference evidence="7" key="1">
    <citation type="journal article" date="2019" name="Int. J. Syst. Evol. Microbiol.">
        <title>The Global Catalogue of Microorganisms (GCM) 10K type strain sequencing project: providing services to taxonomists for standard genome sequencing and annotation.</title>
        <authorList>
            <consortium name="The Broad Institute Genomics Platform"/>
            <consortium name="The Broad Institute Genome Sequencing Center for Infectious Disease"/>
            <person name="Wu L."/>
            <person name="Ma J."/>
        </authorList>
    </citation>
    <scope>NUCLEOTIDE SEQUENCE [LARGE SCALE GENOMIC DNA]</scope>
    <source>
        <strain evidence="7">CGMCC 4.7397</strain>
    </source>
</reference>
<evidence type="ECO:0000313" key="7">
    <source>
        <dbReference type="Proteomes" id="UP001596119"/>
    </source>
</evidence>
<dbReference type="PANTHER" id="PTHR10584">
    <property type="entry name" value="SUGAR KINASE"/>
    <property type="match status" value="1"/>
</dbReference>
<dbReference type="Pfam" id="PF00294">
    <property type="entry name" value="PfkB"/>
    <property type="match status" value="1"/>
</dbReference>
<evidence type="ECO:0000256" key="4">
    <source>
        <dbReference type="RuleBase" id="RU003704"/>
    </source>
</evidence>
<evidence type="ECO:0000313" key="6">
    <source>
        <dbReference type="EMBL" id="MFC5948132.1"/>
    </source>
</evidence>
<dbReference type="InterPro" id="IPR029056">
    <property type="entry name" value="Ribokinase-like"/>
</dbReference>
<gene>
    <name evidence="6" type="ORF">ACFQH9_07570</name>
</gene>
<dbReference type="Proteomes" id="UP001596119">
    <property type="component" value="Unassembled WGS sequence"/>
</dbReference>
<dbReference type="PROSITE" id="PS00584">
    <property type="entry name" value="PFKB_KINASES_2"/>
    <property type="match status" value="1"/>
</dbReference>
<dbReference type="InterPro" id="IPR002139">
    <property type="entry name" value="Ribo/fructo_kinase"/>
</dbReference>
<feature type="domain" description="Carbohydrate kinase PfkB" evidence="5">
    <location>
        <begin position="6"/>
        <end position="299"/>
    </location>
</feature>
<proteinExistence type="inferred from homology"/>
<dbReference type="InterPro" id="IPR011611">
    <property type="entry name" value="PfkB_dom"/>
</dbReference>
<dbReference type="SUPFAM" id="SSF53613">
    <property type="entry name" value="Ribokinase-like"/>
    <property type="match status" value="1"/>
</dbReference>
<name>A0ABW1I354_9PSEU</name>
<dbReference type="PANTHER" id="PTHR10584:SF166">
    <property type="entry name" value="RIBOKINASE"/>
    <property type="match status" value="1"/>
</dbReference>
<keyword evidence="2 4" id="KW-0808">Transferase</keyword>
<keyword evidence="7" id="KW-1185">Reference proteome</keyword>
<dbReference type="EMBL" id="JBHSQK010000011">
    <property type="protein sequence ID" value="MFC5948132.1"/>
    <property type="molecule type" value="Genomic_DNA"/>
</dbReference>
<organism evidence="6 7">
    <name type="scientific">Pseudonocardia lutea</name>
    <dbReference type="NCBI Taxonomy" id="2172015"/>
    <lineage>
        <taxon>Bacteria</taxon>
        <taxon>Bacillati</taxon>
        <taxon>Actinomycetota</taxon>
        <taxon>Actinomycetes</taxon>
        <taxon>Pseudonocardiales</taxon>
        <taxon>Pseudonocardiaceae</taxon>
        <taxon>Pseudonocardia</taxon>
    </lineage>
</organism>
<dbReference type="InterPro" id="IPR002173">
    <property type="entry name" value="Carboh/pur_kinase_PfkB_CS"/>
</dbReference>
<evidence type="ECO:0000256" key="2">
    <source>
        <dbReference type="ARBA" id="ARBA00022679"/>
    </source>
</evidence>
<dbReference type="Gene3D" id="3.40.1190.20">
    <property type="match status" value="1"/>
</dbReference>
<comment type="similarity">
    <text evidence="1 4">Belongs to the carbohydrate kinase PfkB family.</text>
</comment>